<proteinExistence type="predicted"/>
<evidence type="ECO:0000313" key="3">
    <source>
        <dbReference type="Proteomes" id="UP000504635"/>
    </source>
</evidence>
<gene>
    <name evidence="4" type="primary">LOC115879474</name>
</gene>
<dbReference type="AlphaFoldDB" id="A0A6J2XNK3"/>
<dbReference type="PROSITE" id="PS00028">
    <property type="entry name" value="ZINC_FINGER_C2H2_1"/>
    <property type="match status" value="2"/>
</dbReference>
<name>A0A6J2XNK3_SITOR</name>
<dbReference type="InterPro" id="IPR013087">
    <property type="entry name" value="Znf_C2H2_type"/>
</dbReference>
<organism evidence="3 4">
    <name type="scientific">Sitophilus oryzae</name>
    <name type="common">Rice weevil</name>
    <name type="synonym">Curculio oryzae</name>
    <dbReference type="NCBI Taxonomy" id="7048"/>
    <lineage>
        <taxon>Eukaryota</taxon>
        <taxon>Metazoa</taxon>
        <taxon>Ecdysozoa</taxon>
        <taxon>Arthropoda</taxon>
        <taxon>Hexapoda</taxon>
        <taxon>Insecta</taxon>
        <taxon>Pterygota</taxon>
        <taxon>Neoptera</taxon>
        <taxon>Endopterygota</taxon>
        <taxon>Coleoptera</taxon>
        <taxon>Polyphaga</taxon>
        <taxon>Cucujiformia</taxon>
        <taxon>Curculionidae</taxon>
        <taxon>Dryophthorinae</taxon>
        <taxon>Sitophilus</taxon>
    </lineage>
</organism>
<dbReference type="RefSeq" id="XP_030752229.1">
    <property type="nucleotide sequence ID" value="XM_030896369.1"/>
</dbReference>
<dbReference type="PANTHER" id="PTHR33936">
    <property type="entry name" value="PROTEIN CBG17840"/>
    <property type="match status" value="1"/>
</dbReference>
<reference evidence="4" key="1">
    <citation type="submission" date="2025-08" db="UniProtKB">
        <authorList>
            <consortium name="RefSeq"/>
        </authorList>
    </citation>
    <scope>IDENTIFICATION</scope>
    <source>
        <tissue evidence="4">Gonads</tissue>
    </source>
</reference>
<dbReference type="InterPro" id="IPR052797">
    <property type="entry name" value="RegFact_GeneExpr_CellDeath"/>
</dbReference>
<protein>
    <submittedName>
        <fullName evidence="4">Uncharacterized protein LOC115879474</fullName>
    </submittedName>
</protein>
<evidence type="ECO:0000256" key="1">
    <source>
        <dbReference type="PROSITE-ProRule" id="PRU00042"/>
    </source>
</evidence>
<dbReference type="GO" id="GO:0008270">
    <property type="term" value="F:zinc ion binding"/>
    <property type="evidence" value="ECO:0007669"/>
    <property type="project" value="UniProtKB-KW"/>
</dbReference>
<dbReference type="InParanoid" id="A0A6J2XNK3"/>
<evidence type="ECO:0000259" key="2">
    <source>
        <dbReference type="PROSITE" id="PS50157"/>
    </source>
</evidence>
<dbReference type="KEGG" id="soy:115879474"/>
<dbReference type="PROSITE" id="PS50157">
    <property type="entry name" value="ZINC_FINGER_C2H2_2"/>
    <property type="match status" value="2"/>
</dbReference>
<feature type="domain" description="C2H2-type" evidence="2">
    <location>
        <begin position="47"/>
        <end position="70"/>
    </location>
</feature>
<dbReference type="Proteomes" id="UP000504635">
    <property type="component" value="Unplaced"/>
</dbReference>
<dbReference type="GeneID" id="115879474"/>
<evidence type="ECO:0000313" key="4">
    <source>
        <dbReference type="RefSeq" id="XP_030752229.1"/>
    </source>
</evidence>
<keyword evidence="1" id="KW-0862">Zinc</keyword>
<keyword evidence="1" id="KW-0863">Zinc-finger</keyword>
<dbReference type="Gene3D" id="3.30.160.60">
    <property type="entry name" value="Classic Zinc Finger"/>
    <property type="match status" value="1"/>
</dbReference>
<feature type="domain" description="C2H2-type" evidence="2">
    <location>
        <begin position="3"/>
        <end position="31"/>
    </location>
</feature>
<dbReference type="OrthoDB" id="10031901at2759"/>
<keyword evidence="1" id="KW-0479">Metal-binding</keyword>
<dbReference type="SMART" id="SM00355">
    <property type="entry name" value="ZnF_C2H2"/>
    <property type="match status" value="3"/>
</dbReference>
<keyword evidence="3" id="KW-1185">Reference proteome</keyword>
<sequence length="735" mass="86249">MKHQCAECLGFFSKISNLRRHAKKFHPKDVTRLVPLQYRKCAPNSDIQCRICDKTFIHKNSLNRHLRKVHDLNPSLETEKAREKVNKKCALCEHKDFNKKNLMKHYESVHDVPMKWQQLEFSTMDEFNQWKLDMENKTFSKFVKKGTSSKKQTFKQYICHRTGTYIPEGKGLRHLKTQGSNKINAYCPANIQVFEKNDNKLRIKYLETHVGHKLDIGHVNLTEMERKNIASKIALKIPFSAILDEIRDSITNDTLRRLHLTTRKDLFNIEASFNLCSSSVRHSNDAISVESWVIEMQRIGKHILFYKPQGVALEDHPQLRMEDFVLIIMTPAQLEMLKKYGSDCICLDGTHGLNSYNFELHTLLVIDDIREGFPCAFLFSNRADTNIITLFLKEIKKEVGLITPKSFMSDLSEVYFNAWLEVMGIPENRFFCTWHLDKAWRKNLSKIKSQEDRIVIYKQLRTLLQERDPVAFERMLNQFCTTTDDEVLDFKKYFKDNYQNNSKYWAYCYRLHSGINTNMHLERMHKTIKYYYLAGKKVKRLDKGVTALMRFVRDKLIDRLITLNKGKISSKLKLIRNRHKNQQLDPSLVVRTEHGWEIPSATTNEIYLIQEGNSSCNCQLRCTACNICLHTYYCTCQDSSIQFNICKHIHLLAQYRKINETTPSDVLNEVPSEVEELCIDSGEGENDSSVIIKQLSKKQKATISVQDRQKNLLQQYHDIINSWIHMKSWTHYKKM</sequence>
<accession>A0A6J2XNK3</accession>
<dbReference type="PANTHER" id="PTHR33936:SF24">
    <property type="entry name" value="C2H2-TYPE DOMAIN-CONTAINING PROTEIN"/>
    <property type="match status" value="1"/>
</dbReference>